<feature type="region of interest" description="Disordered" evidence="8">
    <location>
        <begin position="908"/>
        <end position="932"/>
    </location>
</feature>
<evidence type="ECO:0000313" key="9">
    <source>
        <dbReference type="EMBL" id="ORX55392.1"/>
    </source>
</evidence>
<dbReference type="GO" id="GO:0015031">
    <property type="term" value="P:protein transport"/>
    <property type="evidence" value="ECO:0007669"/>
    <property type="project" value="UniProtKB-KW"/>
</dbReference>
<evidence type="ECO:0000256" key="7">
    <source>
        <dbReference type="ARBA" id="ARBA00023136"/>
    </source>
</evidence>
<dbReference type="STRING" id="1754191.A0A1Y1VH93"/>
<accession>A0A1Y1VH93</accession>
<sequence length="973" mass="113873">MVGERYRDLIDAADSIMEMQTSANDINKKFNNLQDYCNISNLKSKIKIQNEDGVDKAIEEKKKIIYPIAAEIKLLVDTPEQIWNALENHKYLKAACLYMIAKLVYKHLQSSEEAKYLQIMNTFPIIQKQWIAVSQFRSNILEKSISYLKFIYQNKNSVAETLCAVMLLNNLSINDVLKIFLEKRKQGIMEFLLSYKTITSTLSEHLCELIKMIKITMLHIQQTFVPNDSLEISLIESYLKNLQKGLQKSDNDNERNIYQRGQFIISLYSEKTNIHIIYRYLPEIIQKYAPLFHSQFNKHVESKNNQEGIETLINTWINQLNQDIQKECKILLQQISSGENISNVRKNIVQLLSKDEINCNGLILKKENIECFDEAEYEQLNTIINSNNEWNETCTKLLKKNYSIWDTVFRELINSRIKEIMNLMFDKFVQNFKEKLNNYIKIINNRNNYENEIGTYIWNSERLMTMNIDIESLVDQTTSYFPLIKDVYDDFDKNLLNIKNDLNSVIISDSTKLNQIIDELLFDKGKIINLSEKEKDRWGFKSDSEKFLSESQELIKASIYKLNDEIRSILKDYYEQYSKNTNERKYIIDQSIFLGNIAGGLMKNSQYLKAMLQNHNNKIIDEQYQNIHKLMEETKLESYNPWLDWIMMNFNNDLSNNIKNEDWNNITKFKNLWEVNNQNKSNNDDVILPTQMSSYILDSLFIVCKELNKINGCFINKKLTCRVLEQLANNIIKIYNEFINSSIGSISEEGKLQLYSDIRFFIKQFEGYWNTYNKVEQSTEFKQLIKKITSNIDPINFAYFEKKINTNIDNYYYRVNILLGNLLIFNQTSTEKLNINIERFNTIPLAPQCQRFSIFPVISYSNNENFNEKNNIIIGSDMRLQQKNSGGSKSRSSNERPKIQILKNISNKSQEVSLSQNQPLSSTSTTTNNSTSNLISSISSSVTDNANYWAQSLTSSFFGWASPDITRKNNNKK</sequence>
<gene>
    <name evidence="9" type="ORF">BCR36DRAFT_581417</name>
</gene>
<comment type="caution">
    <text evidence="9">The sequence shown here is derived from an EMBL/GenBank/DDBJ whole genome shotgun (WGS) entry which is preliminary data.</text>
</comment>
<evidence type="ECO:0000313" key="10">
    <source>
        <dbReference type="Proteomes" id="UP000193719"/>
    </source>
</evidence>
<keyword evidence="5" id="KW-0653">Protein transport</keyword>
<feature type="compositionally biased region" description="Low complexity" evidence="8">
    <location>
        <begin position="913"/>
        <end position="932"/>
    </location>
</feature>
<keyword evidence="4" id="KW-0813">Transport</keyword>
<comment type="subcellular location">
    <subcellularLocation>
        <location evidence="1">Golgi apparatus membrane</location>
        <topology evidence="1">Peripheral membrane protein</topology>
    </subcellularLocation>
</comment>
<dbReference type="Proteomes" id="UP000193719">
    <property type="component" value="Unassembled WGS sequence"/>
</dbReference>
<evidence type="ECO:0000256" key="2">
    <source>
        <dbReference type="ARBA" id="ARBA00006653"/>
    </source>
</evidence>
<dbReference type="OrthoDB" id="46189at2759"/>
<evidence type="ECO:0000256" key="3">
    <source>
        <dbReference type="ARBA" id="ARBA00020978"/>
    </source>
</evidence>
<evidence type="ECO:0000256" key="1">
    <source>
        <dbReference type="ARBA" id="ARBA00004395"/>
    </source>
</evidence>
<dbReference type="PANTHER" id="PTHR31658:SF0">
    <property type="entry name" value="CONSERVED OLIGOMERIC GOLGI COMPLEX SUBUNIT 1"/>
    <property type="match status" value="1"/>
</dbReference>
<evidence type="ECO:0000256" key="8">
    <source>
        <dbReference type="SAM" id="MobiDB-lite"/>
    </source>
</evidence>
<evidence type="ECO:0000256" key="5">
    <source>
        <dbReference type="ARBA" id="ARBA00022927"/>
    </source>
</evidence>
<keyword evidence="6" id="KW-0333">Golgi apparatus</keyword>
<reference evidence="9 10" key="1">
    <citation type="submission" date="2016-08" db="EMBL/GenBank/DDBJ databases">
        <title>Genomes of anaerobic fungi encode conserved fungal cellulosomes for biomass hydrolysis.</title>
        <authorList>
            <consortium name="DOE Joint Genome Institute"/>
            <person name="Haitjema C.H."/>
            <person name="Gilmore S.P."/>
            <person name="Henske J.K."/>
            <person name="Solomon K.V."/>
            <person name="De Groot R."/>
            <person name="Kuo A."/>
            <person name="Mondo S.J."/>
            <person name="Salamov A.A."/>
            <person name="Labutti K."/>
            <person name="Zhao Z."/>
            <person name="Chiniquy J."/>
            <person name="Barry K."/>
            <person name="Brewer H.M."/>
            <person name="Purvine S.O."/>
            <person name="Wright A.T."/>
            <person name="Boxma B."/>
            <person name="Van Alen T."/>
            <person name="Hackstein J.H."/>
            <person name="Baker S.E."/>
            <person name="Grigoriev I.V."/>
            <person name="O'Malley M.A."/>
        </authorList>
    </citation>
    <scope>NUCLEOTIDE SEQUENCE [LARGE SCALE GENOMIC DNA]</scope>
    <source>
        <strain evidence="10">finn</strain>
    </source>
</reference>
<evidence type="ECO:0000256" key="4">
    <source>
        <dbReference type="ARBA" id="ARBA00022448"/>
    </source>
</evidence>
<reference evidence="9 10" key="2">
    <citation type="submission" date="2016-08" db="EMBL/GenBank/DDBJ databases">
        <title>Pervasive Adenine N6-methylation of Active Genes in Fungi.</title>
        <authorList>
            <consortium name="DOE Joint Genome Institute"/>
            <person name="Mondo S.J."/>
            <person name="Dannebaum R.O."/>
            <person name="Kuo R.C."/>
            <person name="Labutti K."/>
            <person name="Haridas S."/>
            <person name="Kuo A."/>
            <person name="Salamov A."/>
            <person name="Ahrendt S.R."/>
            <person name="Lipzen A."/>
            <person name="Sullivan W."/>
            <person name="Andreopoulos W.B."/>
            <person name="Clum A."/>
            <person name="Lindquist E."/>
            <person name="Daum C."/>
            <person name="Ramamoorthy G.K."/>
            <person name="Gryganskyi A."/>
            <person name="Culley D."/>
            <person name="Magnuson J.K."/>
            <person name="James T.Y."/>
            <person name="O'Malley M.A."/>
            <person name="Stajich J.E."/>
            <person name="Spatafora J.W."/>
            <person name="Visel A."/>
            <person name="Grigoriev I.V."/>
        </authorList>
    </citation>
    <scope>NUCLEOTIDE SEQUENCE [LARGE SCALE GENOMIC DNA]</scope>
    <source>
        <strain evidence="10">finn</strain>
    </source>
</reference>
<dbReference type="GO" id="GO:0017119">
    <property type="term" value="C:Golgi transport complex"/>
    <property type="evidence" value="ECO:0007669"/>
    <property type="project" value="InterPro"/>
</dbReference>
<dbReference type="AlphaFoldDB" id="A0A1Y1VH93"/>
<dbReference type="EMBL" id="MCFH01000009">
    <property type="protein sequence ID" value="ORX55392.1"/>
    <property type="molecule type" value="Genomic_DNA"/>
</dbReference>
<dbReference type="GO" id="GO:0000139">
    <property type="term" value="C:Golgi membrane"/>
    <property type="evidence" value="ECO:0007669"/>
    <property type="project" value="UniProtKB-SubCell"/>
</dbReference>
<evidence type="ECO:0000256" key="6">
    <source>
        <dbReference type="ARBA" id="ARBA00023034"/>
    </source>
</evidence>
<dbReference type="GO" id="GO:0006891">
    <property type="term" value="P:intra-Golgi vesicle-mediated transport"/>
    <property type="evidence" value="ECO:0007669"/>
    <property type="project" value="InterPro"/>
</dbReference>
<protein>
    <recommendedName>
        <fullName evidence="3">Conserved oligomeric Golgi complex subunit 1</fullName>
    </recommendedName>
</protein>
<dbReference type="InterPro" id="IPR033370">
    <property type="entry name" value="COG1"/>
</dbReference>
<keyword evidence="7" id="KW-0472">Membrane</keyword>
<proteinExistence type="inferred from homology"/>
<organism evidence="9 10">
    <name type="scientific">Piromyces finnis</name>
    <dbReference type="NCBI Taxonomy" id="1754191"/>
    <lineage>
        <taxon>Eukaryota</taxon>
        <taxon>Fungi</taxon>
        <taxon>Fungi incertae sedis</taxon>
        <taxon>Chytridiomycota</taxon>
        <taxon>Chytridiomycota incertae sedis</taxon>
        <taxon>Neocallimastigomycetes</taxon>
        <taxon>Neocallimastigales</taxon>
        <taxon>Neocallimastigaceae</taxon>
        <taxon>Piromyces</taxon>
    </lineage>
</organism>
<keyword evidence="10" id="KW-1185">Reference proteome</keyword>
<name>A0A1Y1VH93_9FUNG</name>
<dbReference type="PANTHER" id="PTHR31658">
    <property type="entry name" value="CONSERVED OLIGOMERIC GOLGI COMPLEX SUBUNIT 1"/>
    <property type="match status" value="1"/>
</dbReference>
<comment type="similarity">
    <text evidence="2">Belongs to the COG1 family.</text>
</comment>